<name>A0A2T3A534_9PEZI</name>
<dbReference type="InParanoid" id="A0A2T3A534"/>
<gene>
    <name evidence="1" type="ORF">BD289DRAFT_436567</name>
</gene>
<proteinExistence type="predicted"/>
<accession>A0A2T3A534</accession>
<dbReference type="EMBL" id="KZ678467">
    <property type="protein sequence ID" value="PSR82927.1"/>
    <property type="molecule type" value="Genomic_DNA"/>
</dbReference>
<evidence type="ECO:0000313" key="2">
    <source>
        <dbReference type="Proteomes" id="UP000241462"/>
    </source>
</evidence>
<organism evidence="1 2">
    <name type="scientific">Coniella lustricola</name>
    <dbReference type="NCBI Taxonomy" id="2025994"/>
    <lineage>
        <taxon>Eukaryota</taxon>
        <taxon>Fungi</taxon>
        <taxon>Dikarya</taxon>
        <taxon>Ascomycota</taxon>
        <taxon>Pezizomycotina</taxon>
        <taxon>Sordariomycetes</taxon>
        <taxon>Sordariomycetidae</taxon>
        <taxon>Diaporthales</taxon>
        <taxon>Schizoparmaceae</taxon>
        <taxon>Coniella</taxon>
    </lineage>
</organism>
<protein>
    <submittedName>
        <fullName evidence="1">Uncharacterized protein</fullName>
    </submittedName>
</protein>
<reference evidence="1 2" key="1">
    <citation type="journal article" date="2018" name="Mycol. Prog.">
        <title>Coniella lustricola, a new species from submerged detritus.</title>
        <authorList>
            <person name="Raudabaugh D.B."/>
            <person name="Iturriaga T."/>
            <person name="Carver A."/>
            <person name="Mondo S."/>
            <person name="Pangilinan J."/>
            <person name="Lipzen A."/>
            <person name="He G."/>
            <person name="Amirebrahimi M."/>
            <person name="Grigoriev I.V."/>
            <person name="Miller A.N."/>
        </authorList>
    </citation>
    <scope>NUCLEOTIDE SEQUENCE [LARGE SCALE GENOMIC DNA]</scope>
    <source>
        <strain evidence="1 2">B22-T-1</strain>
    </source>
</reference>
<dbReference type="AlphaFoldDB" id="A0A2T3A534"/>
<evidence type="ECO:0000313" key="1">
    <source>
        <dbReference type="EMBL" id="PSR82927.1"/>
    </source>
</evidence>
<dbReference type="Proteomes" id="UP000241462">
    <property type="component" value="Unassembled WGS sequence"/>
</dbReference>
<sequence>MRRLAAWAAGGILHFWAWVWRRLWQSCREQSSVAVTEIHLRVQRLQWLLQAIGVSTSTSISTSILRLAREICCIC</sequence>
<keyword evidence="2" id="KW-1185">Reference proteome</keyword>